<dbReference type="InterPro" id="IPR013083">
    <property type="entry name" value="Znf_RING/FYVE/PHD"/>
</dbReference>
<evidence type="ECO:0000256" key="4">
    <source>
        <dbReference type="SAM" id="Coils"/>
    </source>
</evidence>
<evidence type="ECO:0008006" key="7">
    <source>
        <dbReference type="Google" id="ProtNLM"/>
    </source>
</evidence>
<dbReference type="PANTHER" id="PTHR42647:SF22">
    <property type="entry name" value="BOI-RELATED E3 UBIQUITIN-PROTEIN LIGASE 2-RELATED"/>
    <property type="match status" value="1"/>
</dbReference>
<comment type="caution">
    <text evidence="5">The sequence shown here is derived from an EMBL/GenBank/DDBJ whole genome shotgun (WGS) entry which is preliminary data.</text>
</comment>
<evidence type="ECO:0000256" key="2">
    <source>
        <dbReference type="ARBA" id="ARBA00022771"/>
    </source>
</evidence>
<reference evidence="5 6" key="1">
    <citation type="submission" date="2023-12" db="EMBL/GenBank/DDBJ databases">
        <title>A high-quality genome assembly for Dillenia turbinata (Dilleniales).</title>
        <authorList>
            <person name="Chanderbali A."/>
        </authorList>
    </citation>
    <scope>NUCLEOTIDE SEQUENCE [LARGE SCALE GENOMIC DNA]</scope>
    <source>
        <strain evidence="5">LSX21</strain>
        <tissue evidence="5">Leaf</tissue>
    </source>
</reference>
<dbReference type="Proteomes" id="UP001370490">
    <property type="component" value="Unassembled WGS sequence"/>
</dbReference>
<dbReference type="PIRSF" id="PIRSF036836">
    <property type="entry name" value="RNase_bind_SBP1"/>
    <property type="match status" value="1"/>
</dbReference>
<evidence type="ECO:0000256" key="3">
    <source>
        <dbReference type="ARBA" id="ARBA00022833"/>
    </source>
</evidence>
<dbReference type="GO" id="GO:0008270">
    <property type="term" value="F:zinc ion binding"/>
    <property type="evidence" value="ECO:0007669"/>
    <property type="project" value="UniProtKB-KW"/>
</dbReference>
<keyword evidence="6" id="KW-1185">Reference proteome</keyword>
<organism evidence="5 6">
    <name type="scientific">Dillenia turbinata</name>
    <dbReference type="NCBI Taxonomy" id="194707"/>
    <lineage>
        <taxon>Eukaryota</taxon>
        <taxon>Viridiplantae</taxon>
        <taxon>Streptophyta</taxon>
        <taxon>Embryophyta</taxon>
        <taxon>Tracheophyta</taxon>
        <taxon>Spermatophyta</taxon>
        <taxon>Magnoliopsida</taxon>
        <taxon>eudicotyledons</taxon>
        <taxon>Gunneridae</taxon>
        <taxon>Pentapetalae</taxon>
        <taxon>Dilleniales</taxon>
        <taxon>Dilleniaceae</taxon>
        <taxon>Dillenia</taxon>
    </lineage>
</organism>
<dbReference type="EMBL" id="JBAMMX010000006">
    <property type="protein sequence ID" value="KAK6938982.1"/>
    <property type="molecule type" value="Genomic_DNA"/>
</dbReference>
<dbReference type="PANTHER" id="PTHR42647">
    <property type="entry name" value="SBP (S-RIBONUCLEASE BINDING PROTEIN) FAMILY PROTEIN"/>
    <property type="match status" value="1"/>
</dbReference>
<sequence>MCGSSQDCFNTYVPLGFDDFLVIDDNLHQPLRHTSSSQPDQSQRIQHVDFDVNQMGMYSSSDTSVRSMTSSQYLASQDDKQMIEIDELLRIQNERLRQAMQEQRKKQLAYLLTRFEAAAMNLMRQKDEDLAKATKRTIELQASLRKVELENEAWQRVAKENEAVVIDLTKNLQQVREKLSLASTMDDAESCCDENRVKNRVDSQVTVVAEEEESGRRMVCKCCDSQNSCIVFLPCRHLCCCKACEPFLGFCPVCTCAKKASMDVFLF</sequence>
<keyword evidence="4" id="KW-0175">Coiled coil</keyword>
<keyword evidence="1" id="KW-0479">Metal-binding</keyword>
<protein>
    <recommendedName>
        <fullName evidence="7">RING-type domain-containing protein</fullName>
    </recommendedName>
</protein>
<keyword evidence="2" id="KW-0863">Zinc-finger</keyword>
<evidence type="ECO:0000313" key="6">
    <source>
        <dbReference type="Proteomes" id="UP001370490"/>
    </source>
</evidence>
<name>A0AAN8W4F6_9MAGN</name>
<evidence type="ECO:0000313" key="5">
    <source>
        <dbReference type="EMBL" id="KAK6938982.1"/>
    </source>
</evidence>
<proteinExistence type="predicted"/>
<keyword evidence="3" id="KW-0862">Zinc</keyword>
<dbReference type="Gene3D" id="3.30.40.10">
    <property type="entry name" value="Zinc/RING finger domain, C3HC4 (zinc finger)"/>
    <property type="match status" value="1"/>
</dbReference>
<dbReference type="GO" id="GO:0004842">
    <property type="term" value="F:ubiquitin-protein transferase activity"/>
    <property type="evidence" value="ECO:0007669"/>
    <property type="project" value="TreeGrafter"/>
</dbReference>
<feature type="coiled-coil region" evidence="4">
    <location>
        <begin position="130"/>
        <end position="178"/>
    </location>
</feature>
<accession>A0AAN8W4F6</accession>
<evidence type="ECO:0000256" key="1">
    <source>
        <dbReference type="ARBA" id="ARBA00022723"/>
    </source>
</evidence>
<dbReference type="AlphaFoldDB" id="A0AAN8W4F6"/>
<gene>
    <name evidence="5" type="ORF">RJ641_032490</name>
</gene>